<evidence type="ECO:0000256" key="8">
    <source>
        <dbReference type="ARBA" id="ARBA00023209"/>
    </source>
</evidence>
<protein>
    <recommendedName>
        <fullName evidence="10">Glycerol-3-phosphate dehydrogenase [NAD(P)+]</fullName>
        <ecNumber evidence="10">1.1.1.94</ecNumber>
    </recommendedName>
    <alternativeName>
        <fullName evidence="10">NAD(P)(+)-dependent glycerol-3-phosphate dehydrogenase</fullName>
    </alternativeName>
    <alternativeName>
        <fullName evidence="10">NAD(P)H-dependent dihydroxyacetone-phosphate reductase</fullName>
    </alternativeName>
</protein>
<keyword evidence="9 10" id="KW-1208">Phospholipid metabolism</keyword>
<dbReference type="PANTHER" id="PTHR11728">
    <property type="entry name" value="GLYCEROL-3-PHOSPHATE DEHYDROGENASE"/>
    <property type="match status" value="1"/>
</dbReference>
<proteinExistence type="inferred from homology"/>
<feature type="domain" description="Glycerol-3-phosphate dehydrogenase NAD-dependent N-terminal" evidence="16">
    <location>
        <begin position="6"/>
        <end position="154"/>
    </location>
</feature>
<feature type="binding site" evidence="10">
    <location>
        <position position="14"/>
    </location>
    <ligand>
        <name>NADPH</name>
        <dbReference type="ChEBI" id="CHEBI:57783"/>
    </ligand>
</feature>
<keyword evidence="7 10" id="KW-0443">Lipid metabolism</keyword>
<dbReference type="SUPFAM" id="SSF51735">
    <property type="entry name" value="NAD(P)-binding Rossmann-fold domains"/>
    <property type="match status" value="1"/>
</dbReference>
<comment type="caution">
    <text evidence="18">The sequence shown here is derived from an EMBL/GenBank/DDBJ whole genome shotgun (WGS) entry which is preliminary data.</text>
</comment>
<dbReference type="UniPathway" id="UPA00940"/>
<dbReference type="PIRSF" id="PIRSF000114">
    <property type="entry name" value="Glycerol-3-P_dh"/>
    <property type="match status" value="1"/>
</dbReference>
<feature type="binding site" evidence="12">
    <location>
        <begin position="252"/>
        <end position="253"/>
    </location>
    <ligand>
        <name>substrate</name>
    </ligand>
</feature>
<dbReference type="Proteomes" id="UP000245911">
    <property type="component" value="Unassembled WGS sequence"/>
</dbReference>
<keyword evidence="10" id="KW-0963">Cytoplasm</keyword>
<comment type="similarity">
    <text evidence="1 10 14">Belongs to the NAD-dependent glycerol-3-phosphate dehydrogenase family.</text>
</comment>
<evidence type="ECO:0000256" key="3">
    <source>
        <dbReference type="ARBA" id="ARBA00022741"/>
    </source>
</evidence>
<feature type="binding site" evidence="10">
    <location>
        <position position="253"/>
    </location>
    <ligand>
        <name>sn-glycerol 3-phosphate</name>
        <dbReference type="ChEBI" id="CHEBI:57597"/>
    </ligand>
</feature>
<keyword evidence="4 10" id="KW-0521">NADP</keyword>
<dbReference type="GO" id="GO:0141152">
    <property type="term" value="F:glycerol-3-phosphate dehydrogenase (NAD+) activity"/>
    <property type="evidence" value="ECO:0007669"/>
    <property type="project" value="RHEA"/>
</dbReference>
<evidence type="ECO:0000256" key="5">
    <source>
        <dbReference type="ARBA" id="ARBA00023002"/>
    </source>
</evidence>
<evidence type="ECO:0000256" key="11">
    <source>
        <dbReference type="PIRSR" id="PIRSR000114-1"/>
    </source>
</evidence>
<feature type="binding site" evidence="10">
    <location>
        <position position="106"/>
    </location>
    <ligand>
        <name>NADPH</name>
        <dbReference type="ChEBI" id="CHEBI:57783"/>
    </ligand>
</feature>
<evidence type="ECO:0000256" key="10">
    <source>
        <dbReference type="HAMAP-Rule" id="MF_00394"/>
    </source>
</evidence>
<comment type="catalytic activity">
    <reaction evidence="10 15">
        <text>sn-glycerol 3-phosphate + NADP(+) = dihydroxyacetone phosphate + NADPH + H(+)</text>
        <dbReference type="Rhea" id="RHEA:11096"/>
        <dbReference type="ChEBI" id="CHEBI:15378"/>
        <dbReference type="ChEBI" id="CHEBI:57597"/>
        <dbReference type="ChEBI" id="CHEBI:57642"/>
        <dbReference type="ChEBI" id="CHEBI:57783"/>
        <dbReference type="ChEBI" id="CHEBI:58349"/>
        <dbReference type="EC" id="1.1.1.94"/>
    </reaction>
</comment>
<feature type="binding site" evidence="10">
    <location>
        <position position="106"/>
    </location>
    <ligand>
        <name>sn-glycerol 3-phosphate</name>
        <dbReference type="ChEBI" id="CHEBI:57597"/>
    </ligand>
</feature>
<dbReference type="PANTHER" id="PTHR11728:SF1">
    <property type="entry name" value="GLYCEROL-3-PHOSPHATE DEHYDROGENASE [NAD(+)] 2, CHLOROPLASTIC"/>
    <property type="match status" value="1"/>
</dbReference>
<reference evidence="18 19" key="1">
    <citation type="submission" date="2018-04" db="EMBL/GenBank/DDBJ databases">
        <title>Pararhodobacter oceanense sp. nov., isolated from marine intertidal sediment.</title>
        <authorList>
            <person name="Wang X.-L."/>
            <person name="Du Z.-J."/>
        </authorList>
    </citation>
    <scope>NUCLEOTIDE SEQUENCE [LARGE SCALE GENOMIC DNA]</scope>
    <source>
        <strain evidence="18 19">AM505</strain>
    </source>
</reference>
<dbReference type="GO" id="GO:0006650">
    <property type="term" value="P:glycerophospholipid metabolic process"/>
    <property type="evidence" value="ECO:0007669"/>
    <property type="project" value="UniProtKB-UniRule"/>
</dbReference>
<dbReference type="GO" id="GO:0141153">
    <property type="term" value="F:glycerol-3-phosphate dehydrogenase (NADP+) activity"/>
    <property type="evidence" value="ECO:0007669"/>
    <property type="project" value="RHEA"/>
</dbReference>
<dbReference type="GO" id="GO:0046168">
    <property type="term" value="P:glycerol-3-phosphate catabolic process"/>
    <property type="evidence" value="ECO:0007669"/>
    <property type="project" value="InterPro"/>
</dbReference>
<feature type="binding site" evidence="10">
    <location>
        <position position="241"/>
    </location>
    <ligand>
        <name>sn-glycerol 3-phosphate</name>
        <dbReference type="ChEBI" id="CHEBI:57597"/>
    </ligand>
</feature>
<feature type="binding site" evidence="10">
    <location>
        <position position="134"/>
    </location>
    <ligand>
        <name>sn-glycerol 3-phosphate</name>
        <dbReference type="ChEBI" id="CHEBI:57597"/>
    </ligand>
</feature>
<evidence type="ECO:0000256" key="7">
    <source>
        <dbReference type="ARBA" id="ARBA00023098"/>
    </source>
</evidence>
<dbReference type="RefSeq" id="WP_116559093.1">
    <property type="nucleotide sequence ID" value="NZ_QDKM01000006.1"/>
</dbReference>
<feature type="binding site" evidence="13">
    <location>
        <position position="138"/>
    </location>
    <ligand>
        <name>NAD(+)</name>
        <dbReference type="ChEBI" id="CHEBI:57540"/>
    </ligand>
</feature>
<feature type="domain" description="Glycerol-3-phosphate dehydrogenase NAD-dependent C-terminal" evidence="17">
    <location>
        <begin position="177"/>
        <end position="310"/>
    </location>
</feature>
<feature type="binding site" evidence="13">
    <location>
        <begin position="10"/>
        <end position="15"/>
    </location>
    <ligand>
        <name>NAD(+)</name>
        <dbReference type="ChEBI" id="CHEBI:57540"/>
    </ligand>
</feature>
<feature type="binding site" evidence="10">
    <location>
        <position position="251"/>
    </location>
    <ligand>
        <name>sn-glycerol 3-phosphate</name>
        <dbReference type="ChEBI" id="CHEBI:57597"/>
    </ligand>
</feature>
<dbReference type="InterPro" id="IPR008927">
    <property type="entry name" value="6-PGluconate_DH-like_C_sf"/>
</dbReference>
<keyword evidence="5 10" id="KW-0560">Oxidoreductase</keyword>
<comment type="catalytic activity">
    <reaction evidence="10">
        <text>sn-glycerol 3-phosphate + NAD(+) = dihydroxyacetone phosphate + NADH + H(+)</text>
        <dbReference type="Rhea" id="RHEA:11092"/>
        <dbReference type="ChEBI" id="CHEBI:15378"/>
        <dbReference type="ChEBI" id="CHEBI:57540"/>
        <dbReference type="ChEBI" id="CHEBI:57597"/>
        <dbReference type="ChEBI" id="CHEBI:57642"/>
        <dbReference type="ChEBI" id="CHEBI:57945"/>
        <dbReference type="EC" id="1.1.1.94"/>
    </reaction>
</comment>
<evidence type="ECO:0000313" key="19">
    <source>
        <dbReference type="Proteomes" id="UP000245911"/>
    </source>
</evidence>
<feature type="binding site" evidence="10">
    <location>
        <position position="252"/>
    </location>
    <ligand>
        <name>NADPH</name>
        <dbReference type="ChEBI" id="CHEBI:57783"/>
    </ligand>
</feature>
<evidence type="ECO:0000256" key="6">
    <source>
        <dbReference type="ARBA" id="ARBA00023027"/>
    </source>
</evidence>
<dbReference type="Pfam" id="PF07479">
    <property type="entry name" value="NAD_Gly3P_dh_C"/>
    <property type="match status" value="1"/>
</dbReference>
<sequence>MSRPDIGILGAGAFGTALGVALAQAGRRVEIWARDGAQAAAMADQRENKARLPGVALPEGLQATADLGAAAQAPVVLLAVPTQRLRSVVEAHEEALRGRVLIACCKGVEMGSGLLPTQVLADVLPETTRGVLTGPSFAADIARGKPTALTLAAEGAGAAALQADLATHHLRLYLSDDLVGAQLGGALKNVIAIAAGITIGAGLGESSRAALMTRGFAEISRLAQARGANPQTLLGLSGFGDLVLTCTSDKSRNFRHGVSIGAGAEPDPGQTVEGVMTAHAMAEGADPDEMPVICMVSALLKGEVALQEAVDLLLSRPLRFERG</sequence>
<dbReference type="InterPro" id="IPR013328">
    <property type="entry name" value="6PGD_dom2"/>
</dbReference>
<dbReference type="EMBL" id="QDKM01000006">
    <property type="protein sequence ID" value="PVH28174.1"/>
    <property type="molecule type" value="Genomic_DNA"/>
</dbReference>
<dbReference type="InterPro" id="IPR011128">
    <property type="entry name" value="G3P_DH_NAD-dep_N"/>
</dbReference>
<dbReference type="PRINTS" id="PR00077">
    <property type="entry name" value="GPDHDRGNASE"/>
</dbReference>
<evidence type="ECO:0000256" key="9">
    <source>
        <dbReference type="ARBA" id="ARBA00023264"/>
    </source>
</evidence>
<evidence type="ECO:0000256" key="1">
    <source>
        <dbReference type="ARBA" id="ARBA00011009"/>
    </source>
</evidence>
<dbReference type="InterPro" id="IPR006168">
    <property type="entry name" value="G3P_DH_NAD-dep"/>
</dbReference>
<feature type="active site" description="Proton acceptor" evidence="10 11">
    <location>
        <position position="188"/>
    </location>
</feature>
<feature type="binding site" evidence="13">
    <location>
        <position position="252"/>
    </location>
    <ligand>
        <name>NAD(+)</name>
        <dbReference type="ChEBI" id="CHEBI:57540"/>
    </ligand>
</feature>
<keyword evidence="8 10" id="KW-0594">Phospholipid biosynthesis</keyword>
<dbReference type="Pfam" id="PF01210">
    <property type="entry name" value="NAD_Gly3P_dh_N"/>
    <property type="match status" value="1"/>
</dbReference>
<feature type="binding site" evidence="10">
    <location>
        <position position="273"/>
    </location>
    <ligand>
        <name>NADPH</name>
        <dbReference type="ChEBI" id="CHEBI:57783"/>
    </ligand>
</feature>
<dbReference type="OrthoDB" id="9812273at2"/>
<evidence type="ECO:0000256" key="13">
    <source>
        <dbReference type="PIRSR" id="PIRSR000114-3"/>
    </source>
</evidence>
<dbReference type="InterPro" id="IPR036291">
    <property type="entry name" value="NAD(P)-bd_dom_sf"/>
</dbReference>
<organism evidence="18 19">
    <name type="scientific">Pararhodobacter oceanensis</name>
    <dbReference type="NCBI Taxonomy" id="2172121"/>
    <lineage>
        <taxon>Bacteria</taxon>
        <taxon>Pseudomonadati</taxon>
        <taxon>Pseudomonadota</taxon>
        <taxon>Alphaproteobacteria</taxon>
        <taxon>Rhodobacterales</taxon>
        <taxon>Paracoccaceae</taxon>
        <taxon>Pararhodobacter</taxon>
    </lineage>
</organism>
<comment type="subcellular location">
    <subcellularLocation>
        <location evidence="10">Cytoplasm</location>
    </subcellularLocation>
</comment>
<gene>
    <name evidence="10" type="primary">gpsA</name>
    <name evidence="18" type="ORF">DDE20_13770</name>
</gene>
<feature type="binding site" evidence="10">
    <location>
        <position position="138"/>
    </location>
    <ligand>
        <name>NADPH</name>
        <dbReference type="ChEBI" id="CHEBI:57783"/>
    </ligand>
</feature>
<dbReference type="InterPro" id="IPR006109">
    <property type="entry name" value="G3P_DH_NAD-dep_C"/>
</dbReference>
<accession>A0A2T8HRX5</accession>
<dbReference type="EC" id="1.1.1.94" evidence="10"/>
<name>A0A2T8HRX5_9RHOB</name>
<dbReference type="NCBIfam" id="NF000940">
    <property type="entry name" value="PRK00094.1-2"/>
    <property type="match status" value="1"/>
</dbReference>
<dbReference type="GO" id="GO:0005829">
    <property type="term" value="C:cytosol"/>
    <property type="evidence" value="ECO:0007669"/>
    <property type="project" value="TreeGrafter"/>
</dbReference>
<evidence type="ECO:0000256" key="2">
    <source>
        <dbReference type="ARBA" id="ARBA00022516"/>
    </source>
</evidence>
<dbReference type="GO" id="GO:0051287">
    <property type="term" value="F:NAD binding"/>
    <property type="evidence" value="ECO:0007669"/>
    <property type="project" value="InterPro"/>
</dbReference>
<dbReference type="GO" id="GO:0046167">
    <property type="term" value="P:glycerol-3-phosphate biosynthetic process"/>
    <property type="evidence" value="ECO:0007669"/>
    <property type="project" value="UniProtKB-UniRule"/>
</dbReference>
<comment type="function">
    <text evidence="10">Catalyzes the reduction of the glycolytic intermediate dihydroxyacetone phosphate (DHAP) to sn-glycerol 3-phosphate (G3P), the key precursor for phospholipid synthesis.</text>
</comment>
<comment type="caution">
    <text evidence="10">Lacks conserved residue(s) required for the propagation of feature annotation.</text>
</comment>
<keyword evidence="2 10" id="KW-0444">Lipid biosynthesis</keyword>
<evidence type="ECO:0000259" key="16">
    <source>
        <dbReference type="Pfam" id="PF01210"/>
    </source>
</evidence>
<feature type="binding site" evidence="10">
    <location>
        <position position="136"/>
    </location>
    <ligand>
        <name>sn-glycerol 3-phosphate</name>
        <dbReference type="ChEBI" id="CHEBI:57597"/>
    </ligand>
</feature>
<evidence type="ECO:0000256" key="15">
    <source>
        <dbReference type="RuleBase" id="RU000439"/>
    </source>
</evidence>
<keyword evidence="19" id="KW-1185">Reference proteome</keyword>
<evidence type="ECO:0000313" key="18">
    <source>
        <dbReference type="EMBL" id="PVH28174.1"/>
    </source>
</evidence>
<feature type="binding site" evidence="12">
    <location>
        <position position="106"/>
    </location>
    <ligand>
        <name>substrate</name>
    </ligand>
</feature>
<evidence type="ECO:0000259" key="17">
    <source>
        <dbReference type="Pfam" id="PF07479"/>
    </source>
</evidence>
<dbReference type="Gene3D" id="1.10.1040.10">
    <property type="entry name" value="N-(1-d-carboxylethyl)-l-norvaline Dehydrogenase, domain 2"/>
    <property type="match status" value="1"/>
</dbReference>
<dbReference type="PROSITE" id="PS00957">
    <property type="entry name" value="NAD_G3PDH"/>
    <property type="match status" value="1"/>
</dbReference>
<dbReference type="HAMAP" id="MF_00394">
    <property type="entry name" value="NAD_Glyc3P_dehydrog"/>
    <property type="match status" value="1"/>
</dbReference>
<evidence type="ECO:0000256" key="12">
    <source>
        <dbReference type="PIRSR" id="PIRSR000114-2"/>
    </source>
</evidence>
<dbReference type="SUPFAM" id="SSF48179">
    <property type="entry name" value="6-phosphogluconate dehydrogenase C-terminal domain-like"/>
    <property type="match status" value="1"/>
</dbReference>
<dbReference type="Gene3D" id="3.40.50.720">
    <property type="entry name" value="NAD(P)-binding Rossmann-like Domain"/>
    <property type="match status" value="1"/>
</dbReference>
<dbReference type="GO" id="GO:0008654">
    <property type="term" value="P:phospholipid biosynthetic process"/>
    <property type="evidence" value="ECO:0007669"/>
    <property type="project" value="UniProtKB-KW"/>
</dbReference>
<dbReference type="AlphaFoldDB" id="A0A2T8HRX5"/>
<comment type="pathway">
    <text evidence="10">Membrane lipid metabolism; glycerophospholipid metabolism.</text>
</comment>
<evidence type="ECO:0000256" key="4">
    <source>
        <dbReference type="ARBA" id="ARBA00022857"/>
    </source>
</evidence>
<feature type="binding site" evidence="10">
    <location>
        <position position="252"/>
    </location>
    <ligand>
        <name>sn-glycerol 3-phosphate</name>
        <dbReference type="ChEBI" id="CHEBI:57597"/>
    </ligand>
</feature>
<keyword evidence="3 10" id="KW-0547">Nucleotide-binding</keyword>
<feature type="binding site" evidence="10">
    <location>
        <position position="188"/>
    </location>
    <ligand>
        <name>sn-glycerol 3-phosphate</name>
        <dbReference type="ChEBI" id="CHEBI:57597"/>
    </ligand>
</feature>
<evidence type="ECO:0000256" key="14">
    <source>
        <dbReference type="RuleBase" id="RU000437"/>
    </source>
</evidence>
<dbReference type="NCBIfam" id="NF000942">
    <property type="entry name" value="PRK00094.1-4"/>
    <property type="match status" value="1"/>
</dbReference>
<keyword evidence="6 10" id="KW-0520">NAD</keyword>
<feature type="binding site" evidence="10">
    <location>
        <position position="34"/>
    </location>
    <ligand>
        <name>NADPH</name>
        <dbReference type="ChEBI" id="CHEBI:57783"/>
    </ligand>
</feature>
<dbReference type="GO" id="GO:0005975">
    <property type="term" value="P:carbohydrate metabolic process"/>
    <property type="evidence" value="ECO:0007669"/>
    <property type="project" value="InterPro"/>
</dbReference>
<dbReference type="FunFam" id="3.40.50.720:FF:000019">
    <property type="entry name" value="Glycerol-3-phosphate dehydrogenase [NAD(P)+]"/>
    <property type="match status" value="1"/>
</dbReference>